<evidence type="ECO:0000256" key="2">
    <source>
        <dbReference type="SAM" id="SignalP"/>
    </source>
</evidence>
<dbReference type="Proteomes" id="UP000627521">
    <property type="component" value="Unassembled WGS sequence"/>
</dbReference>
<organism evidence="3 4">
    <name type="scientific">Olleya marilimosa</name>
    <dbReference type="NCBI Taxonomy" id="272164"/>
    <lineage>
        <taxon>Bacteria</taxon>
        <taxon>Pseudomonadati</taxon>
        <taxon>Bacteroidota</taxon>
        <taxon>Flavobacteriia</taxon>
        <taxon>Flavobacteriales</taxon>
        <taxon>Flavobacteriaceae</taxon>
    </lineage>
</organism>
<gene>
    <name evidence="3" type="ORF">IEG06_09965</name>
</gene>
<accession>A0ABR8LZ43</accession>
<comment type="caution">
    <text evidence="3">The sequence shown here is derived from an EMBL/GenBank/DDBJ whole genome shotgun (WGS) entry which is preliminary data.</text>
</comment>
<keyword evidence="1 2" id="KW-0732">Signal</keyword>
<feature type="signal peptide" evidence="2">
    <location>
        <begin position="1"/>
        <end position="26"/>
    </location>
</feature>
<evidence type="ECO:0000313" key="4">
    <source>
        <dbReference type="Proteomes" id="UP000627521"/>
    </source>
</evidence>
<evidence type="ECO:0000256" key="1">
    <source>
        <dbReference type="ARBA" id="ARBA00022729"/>
    </source>
</evidence>
<proteinExistence type="predicted"/>
<name>A0ABR8LZ43_9FLAO</name>
<protein>
    <submittedName>
        <fullName evidence="3">T9SS type A sorting domain-containing protein</fullName>
    </submittedName>
</protein>
<dbReference type="EMBL" id="JACXXH010000005">
    <property type="protein sequence ID" value="MBD3863775.1"/>
    <property type="molecule type" value="Genomic_DNA"/>
</dbReference>
<dbReference type="RefSeq" id="WP_191099773.1">
    <property type="nucleotide sequence ID" value="NZ_JACXXF010000004.1"/>
</dbReference>
<reference evidence="3 4" key="1">
    <citation type="submission" date="2020-09" db="EMBL/GenBank/DDBJ databases">
        <title>Bacillus nautilus sp. nov., Chryseoglobus crepusculi sp. nov, and Psychrobacter noctis sp. nov., isolated from deep-sea sponges from the equatorial Atlantic.</title>
        <authorList>
            <person name="Stennett H.L."/>
            <person name="Williams S.E."/>
        </authorList>
    </citation>
    <scope>NUCLEOTIDE SEQUENCE [LARGE SCALE GENOMIC DNA]</scope>
    <source>
        <strain evidence="3 4">28M-24</strain>
    </source>
</reference>
<dbReference type="InterPro" id="IPR026444">
    <property type="entry name" value="Secre_tail"/>
</dbReference>
<evidence type="ECO:0000313" key="3">
    <source>
        <dbReference type="EMBL" id="MBD3863775.1"/>
    </source>
</evidence>
<feature type="chain" id="PRO_5045715176" evidence="2">
    <location>
        <begin position="27"/>
        <end position="653"/>
    </location>
</feature>
<sequence length="653" mass="71843">MRKKYILSHCLIVFNLLCVYSQIVNEGVLQISSTTDVYFENEYTNKTSATLSANGNLYLNDSFINNGVTTSTTGTTYFKSTVNPLLSISGSSNNINFNNLEVDITATNTKGLSVADGFLLNISNQLNLVNGDVRLNGESQLIQSHVGLDANTVNSGKILVDQQGAASAFKYNYWSAPVNNGGTFSLLNGKYDGTDSNLKPFTPSQMSFISGAPYNGLPAITNGAGEVTTALSINTMWLYKYIQGTGSYYDWVALDQNSALNSGEGYTMKGTGASGTDQNYVFYGAPNNGEYTMSINAGEESLIGNPYPSAFDSNKFILDNASVFDALYFWVDGGSTSHVLSNYLGGYAIRNLTGGTPPSLFSTLIGGLGTAGSITLPKRYLPIGQGFFIKAYASGTIVFNNSQRDFKKESDGDAIFYRNQNEQTENQDQFIRLGYEDPEGFHRQLLLGFLPNSAADVNYNPGYDALLKICRDDEMFFVIEQDLDKKYAIQGVNTFNETMEFPLGLLISETGSHQIMIDEVENFQHTVYLKDNILNTTHNLTDANFNVNLPIGDHLDRYSLVFVPQNSLSTTDQILTNLSVFYDGNKNVVVNNSDRMQLKNITIYNVLGQEILRLNDNINSTNKVQIPFNQSQGLYVVKVVTTTGELTQKIINY</sequence>
<dbReference type="NCBIfam" id="TIGR04183">
    <property type="entry name" value="Por_Secre_tail"/>
    <property type="match status" value="1"/>
</dbReference>
<keyword evidence="4" id="KW-1185">Reference proteome</keyword>